<name>A0AAD7TW15_9APHY</name>
<dbReference type="PROSITE" id="PS01360">
    <property type="entry name" value="ZF_MYND_1"/>
    <property type="match status" value="1"/>
</dbReference>
<dbReference type="Pfam" id="PF01753">
    <property type="entry name" value="zf-MYND"/>
    <property type="match status" value="1"/>
</dbReference>
<dbReference type="EMBL" id="JAPEVG010000121">
    <property type="protein sequence ID" value="KAJ8482129.1"/>
    <property type="molecule type" value="Genomic_DNA"/>
</dbReference>
<keyword evidence="2 4" id="KW-0863">Zinc-finger</keyword>
<comment type="caution">
    <text evidence="6">The sequence shown here is derived from an EMBL/GenBank/DDBJ whole genome shotgun (WGS) entry which is preliminary data.</text>
</comment>
<gene>
    <name evidence="6" type="ORF">ONZ51_g5555</name>
</gene>
<reference evidence="6" key="1">
    <citation type="submission" date="2022-11" db="EMBL/GenBank/DDBJ databases">
        <title>Genome Sequence of Cubamyces cubensis.</title>
        <authorList>
            <person name="Buettner E."/>
        </authorList>
    </citation>
    <scope>NUCLEOTIDE SEQUENCE</scope>
    <source>
        <strain evidence="6">MPL-01</strain>
    </source>
</reference>
<feature type="domain" description="MYND-type" evidence="5">
    <location>
        <begin position="16"/>
        <end position="57"/>
    </location>
</feature>
<evidence type="ECO:0000313" key="6">
    <source>
        <dbReference type="EMBL" id="KAJ8482129.1"/>
    </source>
</evidence>
<protein>
    <recommendedName>
        <fullName evidence="5">MYND-type domain-containing protein</fullName>
    </recommendedName>
</protein>
<keyword evidence="7" id="KW-1185">Reference proteome</keyword>
<organism evidence="6 7">
    <name type="scientific">Trametes cubensis</name>
    <dbReference type="NCBI Taxonomy" id="1111947"/>
    <lineage>
        <taxon>Eukaryota</taxon>
        <taxon>Fungi</taxon>
        <taxon>Dikarya</taxon>
        <taxon>Basidiomycota</taxon>
        <taxon>Agaricomycotina</taxon>
        <taxon>Agaricomycetes</taxon>
        <taxon>Polyporales</taxon>
        <taxon>Polyporaceae</taxon>
        <taxon>Trametes</taxon>
    </lineage>
</organism>
<dbReference type="InterPro" id="IPR002893">
    <property type="entry name" value="Znf_MYND"/>
</dbReference>
<keyword evidence="1" id="KW-0479">Metal-binding</keyword>
<dbReference type="PROSITE" id="PS50865">
    <property type="entry name" value="ZF_MYND_2"/>
    <property type="match status" value="1"/>
</dbReference>
<evidence type="ECO:0000313" key="7">
    <source>
        <dbReference type="Proteomes" id="UP001215151"/>
    </source>
</evidence>
<evidence type="ECO:0000256" key="2">
    <source>
        <dbReference type="ARBA" id="ARBA00022771"/>
    </source>
</evidence>
<evidence type="ECO:0000256" key="3">
    <source>
        <dbReference type="ARBA" id="ARBA00022833"/>
    </source>
</evidence>
<evidence type="ECO:0000259" key="5">
    <source>
        <dbReference type="PROSITE" id="PS50865"/>
    </source>
</evidence>
<dbReference type="SUPFAM" id="SSF144232">
    <property type="entry name" value="HIT/MYND zinc finger-like"/>
    <property type="match status" value="1"/>
</dbReference>
<evidence type="ECO:0000256" key="4">
    <source>
        <dbReference type="PROSITE-ProRule" id="PRU00134"/>
    </source>
</evidence>
<accession>A0AAD7TW15</accession>
<dbReference type="Gene3D" id="6.10.140.2220">
    <property type="match status" value="1"/>
</dbReference>
<evidence type="ECO:0000256" key="1">
    <source>
        <dbReference type="ARBA" id="ARBA00022723"/>
    </source>
</evidence>
<sequence>MNIHPGLQMPMALRRCCWCGEAEKPHQKHKKCASCEYVIYCSKECQKAAWPDHKQACRYMTESTRRFDGVYESEVLPFGFSSSLAYSRALGDWTEAHSWALQTCAQAFVLQLGGTSFIKIPSEYIMCYRLTCRTKPGQSAASRNPAMMFVAQTQGVVKIEDWMQMHPNNVLHWQGTASERDLIARSMAERCGSAFACLLTVVFKSDGITSSNTLHFPVLHTRQRLPLDDAAKDLLGDVIALCYRSIDQGFPLRCLEGSDSTMPLPGHFVRRSGKWVWEPFFEDWDDFSPTSTEYPALCRAVAAFKTKLTPKQLLTALLSF</sequence>
<dbReference type="GO" id="GO:0008270">
    <property type="term" value="F:zinc ion binding"/>
    <property type="evidence" value="ECO:0007669"/>
    <property type="project" value="UniProtKB-KW"/>
</dbReference>
<keyword evidence="3" id="KW-0862">Zinc</keyword>
<dbReference type="AlphaFoldDB" id="A0AAD7TW15"/>
<proteinExistence type="predicted"/>
<dbReference type="Proteomes" id="UP001215151">
    <property type="component" value="Unassembled WGS sequence"/>
</dbReference>